<accession>A0ABV4NID6</accession>
<feature type="region of interest" description="Disordered" evidence="1">
    <location>
        <begin position="25"/>
        <end position="65"/>
    </location>
</feature>
<feature type="compositionally biased region" description="Basic and acidic residues" evidence="1">
    <location>
        <begin position="1"/>
        <end position="18"/>
    </location>
</feature>
<reference evidence="2 3" key="1">
    <citation type="submission" date="2024-08" db="EMBL/GenBank/DDBJ databases">
        <authorList>
            <person name="Ishaq N."/>
        </authorList>
    </citation>
    <scope>NUCLEOTIDE SEQUENCE [LARGE SCALE GENOMIC DNA]</scope>
    <source>
        <strain evidence="2 3">JCM 30400</strain>
    </source>
</reference>
<gene>
    <name evidence="2" type="ORF">ACCI51_00970</name>
</gene>
<feature type="region of interest" description="Disordered" evidence="1">
    <location>
        <begin position="1"/>
        <end position="20"/>
    </location>
</feature>
<sequence length="65" mass="7373">MTNEKRPLKGTPEYEKWRKERAKKRAEELLSGSEDVDQTGLLSGGKDAMRDDNPDGKPDLKDVNK</sequence>
<evidence type="ECO:0000313" key="2">
    <source>
        <dbReference type="EMBL" id="MFA0789095.1"/>
    </source>
</evidence>
<dbReference type="Proteomes" id="UP001569414">
    <property type="component" value="Unassembled WGS sequence"/>
</dbReference>
<organism evidence="2 3">
    <name type="scientific">Microbulbifer echini</name>
    <dbReference type="NCBI Taxonomy" id="1529067"/>
    <lineage>
        <taxon>Bacteria</taxon>
        <taxon>Pseudomonadati</taxon>
        <taxon>Pseudomonadota</taxon>
        <taxon>Gammaproteobacteria</taxon>
        <taxon>Cellvibrionales</taxon>
        <taxon>Microbulbiferaceae</taxon>
        <taxon>Microbulbifer</taxon>
    </lineage>
</organism>
<feature type="compositionally biased region" description="Basic and acidic residues" evidence="1">
    <location>
        <begin position="47"/>
        <end position="65"/>
    </location>
</feature>
<evidence type="ECO:0000313" key="3">
    <source>
        <dbReference type="Proteomes" id="UP001569414"/>
    </source>
</evidence>
<keyword evidence="3" id="KW-1185">Reference proteome</keyword>
<comment type="caution">
    <text evidence="2">The sequence shown here is derived from an EMBL/GenBank/DDBJ whole genome shotgun (WGS) entry which is preliminary data.</text>
</comment>
<protein>
    <submittedName>
        <fullName evidence="2">Uncharacterized protein</fullName>
    </submittedName>
</protein>
<evidence type="ECO:0000256" key="1">
    <source>
        <dbReference type="SAM" id="MobiDB-lite"/>
    </source>
</evidence>
<dbReference type="EMBL" id="JBGMEL010000001">
    <property type="protein sequence ID" value="MFA0789095.1"/>
    <property type="molecule type" value="Genomic_DNA"/>
</dbReference>
<dbReference type="RefSeq" id="WP_371842269.1">
    <property type="nucleotide sequence ID" value="NZ_JBGMEL010000001.1"/>
</dbReference>
<proteinExistence type="predicted"/>
<name>A0ABV4NID6_9GAMM</name>